<dbReference type="InterPro" id="IPR043777">
    <property type="entry name" value="DUF5719"/>
</dbReference>
<dbReference type="AlphaFoldDB" id="A0A1L7RQF1"/>
<proteinExistence type="predicted"/>
<name>A0A1L7RQF1_9ACTO</name>
<gene>
    <name evidence="1" type="ORF">AAM4_1551</name>
</gene>
<dbReference type="EMBL" id="LK995501">
    <property type="protein sequence ID" value="CED91383.1"/>
    <property type="molecule type" value="Genomic_DNA"/>
</dbReference>
<evidence type="ECO:0000313" key="1">
    <source>
        <dbReference type="EMBL" id="CED91383.1"/>
    </source>
</evidence>
<protein>
    <submittedName>
        <fullName evidence="1">Prevent-host-death protein</fullName>
    </submittedName>
</protein>
<reference evidence="1" key="1">
    <citation type="submission" date="2014-07" db="EMBL/GenBank/DDBJ databases">
        <authorList>
            <person name="Zhang J.E."/>
            <person name="Yang H."/>
            <person name="Guo J."/>
            <person name="Deng Z."/>
            <person name="Luo H."/>
            <person name="Luo M."/>
            <person name="Zhao B."/>
        </authorList>
    </citation>
    <scope>NUCLEOTIDE SEQUENCE</scope>
    <source>
        <strain evidence="1">AM4</strain>
    </source>
</reference>
<accession>A0A1L7RQF1</accession>
<organism evidence="1">
    <name type="scientific">Actinomyces succiniciruminis</name>
    <dbReference type="NCBI Taxonomy" id="1522002"/>
    <lineage>
        <taxon>Bacteria</taxon>
        <taxon>Bacillati</taxon>
        <taxon>Actinomycetota</taxon>
        <taxon>Actinomycetes</taxon>
        <taxon>Actinomycetales</taxon>
        <taxon>Actinomycetaceae</taxon>
        <taxon>Actinomyces</taxon>
    </lineage>
</organism>
<dbReference type="Pfam" id="PF18986">
    <property type="entry name" value="DUF5719"/>
    <property type="match status" value="1"/>
</dbReference>
<sequence length="494" mass="48268">MSLPHRKLFAIAGRVASALLLLAAVLALTWWGTGSPRATSQNVTATAVPAPAADVVYACPAAPNNTIGGIDLDEPTASTTITALDADSTLTYGSESLEDATTTFDTADGGILTVRAPGGQATGAVGTVTTLTAGGDLRGLSAAPCAAPASVAWIVGGSAAVGSSSELRLTNPGLTTVTATIHLYGSTGELTLPSSGQVAVGAGEIVGVLLEAAGAADDRLALSVEADGGVLIPALVTESLDGETPAGVDTLTAGAAPATDLTIPGVVLVEAAAQGETEADGADSSDSPAVRVVNPAEAPATVSISLIGADGEEDLPGATAVTVDPGAVFDISLAGVDPGAYAVHVTSDATVGAAVKLVRSAGEYPDRSGALAHDTAWVQAAADAAGSTLALPREGGLDTTVVLTNSGAADATVSLTSADGEWTDEVTVPATTTLTPRVPDEVSALVITGAGGQQVSAAAVVTTEVSGDVPGTLISVLPTVPDAAAQSSRNLRLY</sequence>
<dbReference type="RefSeq" id="WP_210580214.1">
    <property type="nucleotide sequence ID" value="NZ_LK995501.1"/>
</dbReference>